<dbReference type="RefSeq" id="WP_075223465.1">
    <property type="nucleotide sequence ID" value="NZ_BOQW01000004.1"/>
</dbReference>
<proteinExistence type="predicted"/>
<dbReference type="Proteomes" id="UP000435910">
    <property type="component" value="Unassembled WGS sequence"/>
</dbReference>
<reference evidence="1 2" key="1">
    <citation type="submission" date="2019-06" db="EMBL/GenBank/DDBJ databases">
        <title>Genome sequence analysis of &gt;100 Bacillus licheniformis strains suggests intrinsic resistance to this species.</title>
        <authorList>
            <person name="Wels M."/>
            <person name="Siezen R.J."/>
            <person name="Johansen E."/>
            <person name="Stuer-Lauridsen B."/>
            <person name="Bjerre K."/>
            <person name="Nielsen B.K.K."/>
        </authorList>
    </citation>
    <scope>NUCLEOTIDE SEQUENCE [LARGE SCALE GENOMIC DNA]</scope>
    <source>
        <strain evidence="1 2">BAC-16736</strain>
    </source>
</reference>
<evidence type="ECO:0000313" key="2">
    <source>
        <dbReference type="Proteomes" id="UP000435910"/>
    </source>
</evidence>
<accession>A0A8B5YA12</accession>
<comment type="caution">
    <text evidence="1">The sequence shown here is derived from an EMBL/GenBank/DDBJ whole genome shotgun (WGS) entry which is preliminary data.</text>
</comment>
<dbReference type="EMBL" id="NILC01000026">
    <property type="protein sequence ID" value="TWL25342.1"/>
    <property type="molecule type" value="Genomic_DNA"/>
</dbReference>
<gene>
    <name evidence="1" type="ORF">CHCC16736_4225</name>
</gene>
<protein>
    <submittedName>
        <fullName evidence="1">Uncharacterized protein</fullName>
    </submittedName>
</protein>
<organism evidence="1 2">
    <name type="scientific">Bacillus licheniformis</name>
    <dbReference type="NCBI Taxonomy" id="1402"/>
    <lineage>
        <taxon>Bacteria</taxon>
        <taxon>Bacillati</taxon>
        <taxon>Bacillota</taxon>
        <taxon>Bacilli</taxon>
        <taxon>Bacillales</taxon>
        <taxon>Bacillaceae</taxon>
        <taxon>Bacillus</taxon>
    </lineage>
</organism>
<dbReference type="AlphaFoldDB" id="A0A8B5YA12"/>
<sequence>MDNIMKLTKEDNLKIAKKYADGDHDFTSQELDEMNIEDATQWLTKGEMVGIVSEIHGGIIGYIHNDHADDFVSVLNLYAIERLKKKGD</sequence>
<name>A0A8B5YA12_BACLI</name>
<evidence type="ECO:0000313" key="1">
    <source>
        <dbReference type="EMBL" id="TWL25342.1"/>
    </source>
</evidence>